<proteinExistence type="predicted"/>
<protein>
    <submittedName>
        <fullName evidence="2">Condensation domain-containing protein</fullName>
    </submittedName>
</protein>
<evidence type="ECO:0000313" key="3">
    <source>
        <dbReference type="Proteomes" id="UP001148203"/>
    </source>
</evidence>
<dbReference type="Pfam" id="PF00668">
    <property type="entry name" value="Condensation"/>
    <property type="match status" value="1"/>
</dbReference>
<name>A0ABT5NUP0_9PSED</name>
<dbReference type="PANTHER" id="PTHR45398:SF1">
    <property type="entry name" value="ENZYME, PUTATIVE (JCVI)-RELATED"/>
    <property type="match status" value="1"/>
</dbReference>
<dbReference type="Gene3D" id="3.30.559.30">
    <property type="entry name" value="Nonribosomal peptide synthetase, condensation domain"/>
    <property type="match status" value="1"/>
</dbReference>
<feature type="domain" description="Condensation" evidence="1">
    <location>
        <begin position="46"/>
        <end position="491"/>
    </location>
</feature>
<dbReference type="CDD" id="cd19531">
    <property type="entry name" value="LCL_NRPS-like"/>
    <property type="match status" value="1"/>
</dbReference>
<dbReference type="EMBL" id="JAMDGY010000040">
    <property type="protein sequence ID" value="MDD0991866.1"/>
    <property type="molecule type" value="Genomic_DNA"/>
</dbReference>
<dbReference type="InterPro" id="IPR023213">
    <property type="entry name" value="CAT-like_dom_sf"/>
</dbReference>
<evidence type="ECO:0000313" key="2">
    <source>
        <dbReference type="EMBL" id="MDD0991866.1"/>
    </source>
</evidence>
<comment type="caution">
    <text evidence="2">The sequence shown here is derived from an EMBL/GenBank/DDBJ whole genome shotgun (WGS) entry which is preliminary data.</text>
</comment>
<dbReference type="SUPFAM" id="SSF52777">
    <property type="entry name" value="CoA-dependent acyltransferases"/>
    <property type="match status" value="2"/>
</dbReference>
<keyword evidence="3" id="KW-1185">Reference proteome</keyword>
<evidence type="ECO:0000259" key="1">
    <source>
        <dbReference type="Pfam" id="PF00668"/>
    </source>
</evidence>
<dbReference type="InterPro" id="IPR001242">
    <property type="entry name" value="Condensation_dom"/>
</dbReference>
<dbReference type="Proteomes" id="UP001148203">
    <property type="component" value="Unassembled WGS sequence"/>
</dbReference>
<dbReference type="RefSeq" id="WP_273909261.1">
    <property type="nucleotide sequence ID" value="NZ_JAMDGX010000009.1"/>
</dbReference>
<dbReference type="Gene3D" id="3.30.559.10">
    <property type="entry name" value="Chloramphenicol acetyltransferase-like domain"/>
    <property type="match status" value="1"/>
</dbReference>
<accession>A0ABT5NUP0</accession>
<reference evidence="2 3" key="1">
    <citation type="submission" date="2022-05" db="EMBL/GenBank/DDBJ databases">
        <title>Novel Pseudomonas spp. Isolated from a Rainbow Trout Aquaculture Facility.</title>
        <authorList>
            <person name="Testerman T."/>
            <person name="Graf J."/>
        </authorList>
    </citation>
    <scope>NUCLEOTIDE SEQUENCE [LARGE SCALE GENOMIC DNA]</scope>
    <source>
        <strain evidence="2 3">ID681</strain>
    </source>
</reference>
<gene>
    <name evidence="2" type="ORF">M5G11_15090</name>
</gene>
<sequence length="525" mass="58573">MQELIESVGGLSQNQRKALAVLLKQKGINLFAVVPVFKRQADEPLLLSYAQERQWFLWQLDPHSAAYHIPTALHLRGALDIAALQRSFQAVVARHESLRTVFVDSGERTLQQVLPEVTPQLTRHQIAAGVSVDQREAWIRAFVAERSAALFDLQHGPLMRIDLLTLADDEHVLLVTLHHIVTDGASMQVMVEELVQCYGAFSQGDECELPALPVQYPDYALWQRQWMENGERERQLAYWTAQLAGEQSVLALPTDHPRPAEQSFRGARHALALPPALSQALKSLAQREGVTPFMLLLASYQVLLHRYSGQDDVRVGVPIANRNRAETERLIGFFVNTQILKATFSEALTFRAMLQQVKHTALQAQAHQDLPFEQLVEALQPERSLSHSPLFQVLFNHQNAGRAVATGAASALRVEPLSWEKQTAQFDLTLDTFEAVEGLSAAFTYATDLFDAATIARMGEHWLNLLEGIVAAPDTRVADLPMLNAIERQTIVESWNATATEYPLQTSIQSLIEAQVERAPHAPAL</sequence>
<organism evidence="2 3">
    <name type="scientific">Pseudomonas fontis</name>
    <dbReference type="NCBI Taxonomy" id="2942633"/>
    <lineage>
        <taxon>Bacteria</taxon>
        <taxon>Pseudomonadati</taxon>
        <taxon>Pseudomonadota</taxon>
        <taxon>Gammaproteobacteria</taxon>
        <taxon>Pseudomonadales</taxon>
        <taxon>Pseudomonadaceae</taxon>
        <taxon>Pseudomonas</taxon>
    </lineage>
</organism>
<feature type="non-terminal residue" evidence="2">
    <location>
        <position position="525"/>
    </location>
</feature>
<dbReference type="PANTHER" id="PTHR45398">
    <property type="match status" value="1"/>
</dbReference>